<dbReference type="Pfam" id="PF01594">
    <property type="entry name" value="AI-2E_transport"/>
    <property type="match status" value="1"/>
</dbReference>
<evidence type="ECO:0000256" key="4">
    <source>
        <dbReference type="ARBA" id="ARBA00022989"/>
    </source>
</evidence>
<sequence>MRNIAYFFVVAIGTILTLIYGQSMLVQFIIASLLWFATMQLKKTANKIPPFSRVVPEKLQSIAVLTLLLFIVYLVLEAVIGNLSNLLASFANYEKNVTAIAVKIETLFHIDLQAEISAMLSSLDIKNILAQLATSLSSILSNSMMILIYLLFIFLETDSFKLKISALFPEEEGRAKFIDTLLKIELSLSSYFRVKTLMSLLTGFLGFIVLSIIGVDSPIFWAFLIFLLNYIPTIGSLIATVFPAVFSLLQFGSFIPFIAILLSIGAIQQIVGNLIEPKLMGKSLNISPLVTIIALAIWGKLWGVVGMLLSVPITVIMIIILSQFKSTQKVAILLSEKGNITSDNKA</sequence>
<evidence type="ECO:0000256" key="3">
    <source>
        <dbReference type="ARBA" id="ARBA00022692"/>
    </source>
</evidence>
<reference evidence="7 10" key="3">
    <citation type="journal article" date="2023" name="Front. Microbiol.">
        <title>Phylogeography and host specificity of Pasteurellaceae pathogenic to sea-farmed fish in the north-east Atlantic.</title>
        <authorList>
            <person name="Gulla S."/>
            <person name="Colquhoun D.J."/>
            <person name="Olsen A.B."/>
            <person name="Spilsberg B."/>
            <person name="Lagesen K."/>
            <person name="Aakesson C.P."/>
            <person name="Strom S."/>
            <person name="Manji F."/>
            <person name="Birkbeck T.H."/>
            <person name="Nilsen H.K."/>
        </authorList>
    </citation>
    <scope>NUCLEOTIDE SEQUENCE [LARGE SCALE GENOMIC DNA]</scope>
    <source>
        <strain evidence="7 10">VIO11850</strain>
    </source>
</reference>
<dbReference type="RefSeq" id="WP_090920894.1">
    <property type="nucleotide sequence ID" value="NZ_CP016180.1"/>
</dbReference>
<dbReference type="GeneID" id="83544405"/>
<accession>A0A1H7VMV6</accession>
<feature type="transmembrane region" description="Helical" evidence="6">
    <location>
        <begin position="295"/>
        <end position="321"/>
    </location>
</feature>
<feature type="transmembrane region" description="Helical" evidence="6">
    <location>
        <begin position="192"/>
        <end position="213"/>
    </location>
</feature>
<feature type="transmembrane region" description="Helical" evidence="6">
    <location>
        <begin position="254"/>
        <end position="275"/>
    </location>
</feature>
<gene>
    <name evidence="7" type="ORF">QJT92_02645</name>
    <name evidence="8" type="ORF">SAMN05444853_10543</name>
</gene>
<feature type="transmembrane region" description="Helical" evidence="6">
    <location>
        <begin position="6"/>
        <end position="38"/>
    </location>
</feature>
<dbReference type="Proteomes" id="UP000198883">
    <property type="component" value="Unassembled WGS sequence"/>
</dbReference>
<dbReference type="Proteomes" id="UP001224812">
    <property type="component" value="Unassembled WGS sequence"/>
</dbReference>
<organism evidence="8 9">
    <name type="scientific">Phocoenobacter skyensis</name>
    <dbReference type="NCBI Taxonomy" id="97481"/>
    <lineage>
        <taxon>Bacteria</taxon>
        <taxon>Pseudomonadati</taxon>
        <taxon>Pseudomonadota</taxon>
        <taxon>Gammaproteobacteria</taxon>
        <taxon>Pasteurellales</taxon>
        <taxon>Pasteurellaceae</taxon>
        <taxon>Phocoenobacter</taxon>
    </lineage>
</organism>
<evidence type="ECO:0000313" key="9">
    <source>
        <dbReference type="Proteomes" id="UP000198883"/>
    </source>
</evidence>
<keyword evidence="10" id="KW-1185">Reference proteome</keyword>
<evidence type="ECO:0000256" key="1">
    <source>
        <dbReference type="ARBA" id="ARBA00004141"/>
    </source>
</evidence>
<keyword evidence="5 6" id="KW-0472">Membrane</keyword>
<evidence type="ECO:0000313" key="10">
    <source>
        <dbReference type="Proteomes" id="UP001224812"/>
    </source>
</evidence>
<proteinExistence type="inferred from homology"/>
<feature type="transmembrane region" description="Helical" evidence="6">
    <location>
        <begin position="59"/>
        <end position="80"/>
    </location>
</feature>
<dbReference type="GO" id="GO:0016020">
    <property type="term" value="C:membrane"/>
    <property type="evidence" value="ECO:0007669"/>
    <property type="project" value="UniProtKB-SubCell"/>
</dbReference>
<evidence type="ECO:0000256" key="6">
    <source>
        <dbReference type="SAM" id="Phobius"/>
    </source>
</evidence>
<protein>
    <submittedName>
        <fullName evidence="7">AI-2E family transporter</fullName>
    </submittedName>
    <submittedName>
        <fullName evidence="8">Predicted PurR-regulated permease PerM</fullName>
    </submittedName>
</protein>
<reference evidence="8" key="1">
    <citation type="submission" date="2016-10" db="EMBL/GenBank/DDBJ databases">
        <authorList>
            <person name="de Groot N.N."/>
        </authorList>
    </citation>
    <scope>NUCLEOTIDE SEQUENCE [LARGE SCALE GENOMIC DNA]</scope>
    <source>
        <strain evidence="8">DSM 24204</strain>
    </source>
</reference>
<comment type="similarity">
    <text evidence="2">Belongs to the autoinducer-2 exporter (AI-2E) (TC 2.A.86) family.</text>
</comment>
<feature type="transmembrane region" description="Helical" evidence="6">
    <location>
        <begin position="219"/>
        <end position="242"/>
    </location>
</feature>
<evidence type="ECO:0000313" key="8">
    <source>
        <dbReference type="EMBL" id="SEM10632.1"/>
    </source>
</evidence>
<dbReference type="PANTHER" id="PTHR21716:SF64">
    <property type="entry name" value="AI-2 TRANSPORT PROTEIN TQSA"/>
    <property type="match status" value="1"/>
</dbReference>
<reference evidence="9" key="2">
    <citation type="submission" date="2016-10" db="EMBL/GenBank/DDBJ databases">
        <authorList>
            <person name="Varghese N."/>
            <person name="Submissions S."/>
        </authorList>
    </citation>
    <scope>NUCLEOTIDE SEQUENCE [LARGE SCALE GENOMIC DNA]</scope>
    <source>
        <strain evidence="9">DSM 24204</strain>
    </source>
</reference>
<dbReference type="STRING" id="97481.SAMN05444853_10543"/>
<evidence type="ECO:0000256" key="5">
    <source>
        <dbReference type="ARBA" id="ARBA00023136"/>
    </source>
</evidence>
<comment type="subcellular location">
    <subcellularLocation>
        <location evidence="1">Membrane</location>
        <topology evidence="1">Multi-pass membrane protein</topology>
    </subcellularLocation>
</comment>
<dbReference type="EMBL" id="JASAVS010000003">
    <property type="protein sequence ID" value="MDP8084834.1"/>
    <property type="molecule type" value="Genomic_DNA"/>
</dbReference>
<dbReference type="GO" id="GO:0055085">
    <property type="term" value="P:transmembrane transport"/>
    <property type="evidence" value="ECO:0007669"/>
    <property type="project" value="TreeGrafter"/>
</dbReference>
<dbReference type="InterPro" id="IPR002549">
    <property type="entry name" value="AI-2E-like"/>
</dbReference>
<dbReference type="AlphaFoldDB" id="A0A1H7VMV6"/>
<keyword evidence="3 6" id="KW-0812">Transmembrane</keyword>
<feature type="transmembrane region" description="Helical" evidence="6">
    <location>
        <begin position="128"/>
        <end position="155"/>
    </location>
</feature>
<evidence type="ECO:0000256" key="2">
    <source>
        <dbReference type="ARBA" id="ARBA00009773"/>
    </source>
</evidence>
<evidence type="ECO:0000313" key="7">
    <source>
        <dbReference type="EMBL" id="MDP8084834.1"/>
    </source>
</evidence>
<dbReference type="PANTHER" id="PTHR21716">
    <property type="entry name" value="TRANSMEMBRANE PROTEIN"/>
    <property type="match status" value="1"/>
</dbReference>
<keyword evidence="4 6" id="KW-1133">Transmembrane helix</keyword>
<dbReference type="EMBL" id="FOBN01000005">
    <property type="protein sequence ID" value="SEM10632.1"/>
    <property type="molecule type" value="Genomic_DNA"/>
</dbReference>
<dbReference type="OrthoDB" id="9799225at2"/>
<name>A0A1H7VMV6_9PAST</name>